<accession>A0A430A8U6</accession>
<sequence length="122" mass="13689">MINQLTVMLYVTNIEETATFWETYLGFTREQTLELGPSTSIVLGNNHNFSIQLFESDFIKQVSPEVSTETPSLMLKTANLEVLHTKLKTAGTFVSDITDHGGHESFNFADNEGRYFACSESN</sequence>
<dbReference type="Gene3D" id="3.10.180.10">
    <property type="entry name" value="2,3-Dihydroxybiphenyl 1,2-Dioxygenase, domain 1"/>
    <property type="match status" value="1"/>
</dbReference>
<gene>
    <name evidence="2" type="ORF">CBF31_07285</name>
</gene>
<dbReference type="Pfam" id="PF00903">
    <property type="entry name" value="Glyoxalase"/>
    <property type="match status" value="1"/>
</dbReference>
<dbReference type="AlphaFoldDB" id="A0A430A8U6"/>
<dbReference type="PANTHER" id="PTHR36437">
    <property type="entry name" value="GLYOXALASE/BLEOMYCIN RESISTANCE PROTEIN/DIOXYGENASE"/>
    <property type="match status" value="1"/>
</dbReference>
<keyword evidence="3" id="KW-1185">Reference proteome</keyword>
<evidence type="ECO:0000313" key="3">
    <source>
        <dbReference type="Proteomes" id="UP000287101"/>
    </source>
</evidence>
<dbReference type="InterPro" id="IPR004360">
    <property type="entry name" value="Glyas_Fos-R_dOase_dom"/>
</dbReference>
<dbReference type="EMBL" id="NGJY01000002">
    <property type="protein sequence ID" value="RSU03507.1"/>
    <property type="molecule type" value="Genomic_DNA"/>
</dbReference>
<comment type="caution">
    <text evidence="2">The sequence shown here is derived from an EMBL/GenBank/DDBJ whole genome shotgun (WGS) entry which is preliminary data.</text>
</comment>
<dbReference type="PANTHER" id="PTHR36437:SF2">
    <property type="entry name" value="GLYOXALASE_BLEOMYCIN RESISTANCE PROTEIN_DIOXYGENASE"/>
    <property type="match status" value="1"/>
</dbReference>
<proteinExistence type="predicted"/>
<dbReference type="RefSeq" id="WP_126831717.1">
    <property type="nucleotide sequence ID" value="NZ_CBCRYB010000001.1"/>
</dbReference>
<protein>
    <recommendedName>
        <fullName evidence="1">VOC domain-containing protein</fullName>
    </recommendedName>
</protein>
<dbReference type="InterPro" id="IPR037523">
    <property type="entry name" value="VOC_core"/>
</dbReference>
<dbReference type="OrthoDB" id="9803079at2"/>
<dbReference type="SUPFAM" id="SSF54593">
    <property type="entry name" value="Glyoxalase/Bleomycin resistance protein/Dihydroxybiphenyl dioxygenase"/>
    <property type="match status" value="1"/>
</dbReference>
<feature type="domain" description="VOC" evidence="1">
    <location>
        <begin position="1"/>
        <end position="121"/>
    </location>
</feature>
<dbReference type="Proteomes" id="UP000287101">
    <property type="component" value="Unassembled WGS sequence"/>
</dbReference>
<dbReference type="PROSITE" id="PS51819">
    <property type="entry name" value="VOC"/>
    <property type="match status" value="1"/>
</dbReference>
<dbReference type="InterPro" id="IPR029068">
    <property type="entry name" value="Glyas_Bleomycin-R_OHBP_Dase"/>
</dbReference>
<name>A0A430A8U6_9ENTE</name>
<organism evidence="2 3">
    <name type="scientific">Vagococcus fessus</name>
    <dbReference type="NCBI Taxonomy" id="120370"/>
    <lineage>
        <taxon>Bacteria</taxon>
        <taxon>Bacillati</taxon>
        <taxon>Bacillota</taxon>
        <taxon>Bacilli</taxon>
        <taxon>Lactobacillales</taxon>
        <taxon>Enterococcaceae</taxon>
        <taxon>Vagococcus</taxon>
    </lineage>
</organism>
<evidence type="ECO:0000259" key="1">
    <source>
        <dbReference type="PROSITE" id="PS51819"/>
    </source>
</evidence>
<evidence type="ECO:0000313" key="2">
    <source>
        <dbReference type="EMBL" id="RSU03507.1"/>
    </source>
</evidence>
<reference evidence="2 3" key="1">
    <citation type="submission" date="2017-05" db="EMBL/GenBank/DDBJ databases">
        <title>Vagococcus spp. assemblies.</title>
        <authorList>
            <person name="Gulvik C.A."/>
        </authorList>
    </citation>
    <scope>NUCLEOTIDE SEQUENCE [LARGE SCALE GENOMIC DNA]</scope>
    <source>
        <strain evidence="2 3">CCUG 41755</strain>
    </source>
</reference>